<name>A0A1Q8I1M0_9ACTO</name>
<keyword evidence="2" id="KW-0812">Transmembrane</keyword>
<evidence type="ECO:0000313" key="4">
    <source>
        <dbReference type="Proteomes" id="UP000185736"/>
    </source>
</evidence>
<organism evidence="3 4">
    <name type="scientific">Actinomyces oris</name>
    <dbReference type="NCBI Taxonomy" id="544580"/>
    <lineage>
        <taxon>Bacteria</taxon>
        <taxon>Bacillati</taxon>
        <taxon>Actinomycetota</taxon>
        <taxon>Actinomycetes</taxon>
        <taxon>Actinomycetales</taxon>
        <taxon>Actinomycetaceae</taxon>
        <taxon>Actinomyces</taxon>
    </lineage>
</organism>
<feature type="transmembrane region" description="Helical" evidence="2">
    <location>
        <begin position="189"/>
        <end position="210"/>
    </location>
</feature>
<keyword evidence="2" id="KW-1133">Transmembrane helix</keyword>
<feature type="compositionally biased region" description="Low complexity" evidence="1">
    <location>
        <begin position="332"/>
        <end position="357"/>
    </location>
</feature>
<dbReference type="Proteomes" id="UP000185736">
    <property type="component" value="Unassembled WGS sequence"/>
</dbReference>
<keyword evidence="2" id="KW-0472">Membrane</keyword>
<reference evidence="3 4" key="1">
    <citation type="submission" date="2016-12" db="EMBL/GenBank/DDBJ databases">
        <title>Genomic comparison of strains in the 'Actinomyces naeslundii' group.</title>
        <authorList>
            <person name="Mughal S.R."/>
            <person name="Do T."/>
            <person name="Gilbert S.C."/>
            <person name="Witherden E.A."/>
            <person name="Didelot X."/>
            <person name="Beighton D."/>
        </authorList>
    </citation>
    <scope>NUCLEOTIDE SEQUENCE [LARGE SCALE GENOMIC DNA]</scope>
    <source>
        <strain evidence="3 4">S64C</strain>
    </source>
</reference>
<evidence type="ECO:0000313" key="3">
    <source>
        <dbReference type="EMBL" id="OLL14996.1"/>
    </source>
</evidence>
<evidence type="ECO:0000256" key="1">
    <source>
        <dbReference type="SAM" id="MobiDB-lite"/>
    </source>
</evidence>
<evidence type="ECO:0000256" key="2">
    <source>
        <dbReference type="SAM" id="Phobius"/>
    </source>
</evidence>
<feature type="transmembrane region" description="Helical" evidence="2">
    <location>
        <begin position="59"/>
        <end position="81"/>
    </location>
</feature>
<dbReference type="RefSeq" id="WP_075249010.1">
    <property type="nucleotide sequence ID" value="NZ_MSGO01000021.1"/>
</dbReference>
<gene>
    <name evidence="3" type="ORF">BKH32_05495</name>
</gene>
<dbReference type="AlphaFoldDB" id="A0A1Q8I1M0"/>
<feature type="region of interest" description="Disordered" evidence="1">
    <location>
        <begin position="20"/>
        <end position="50"/>
    </location>
</feature>
<feature type="region of interest" description="Disordered" evidence="1">
    <location>
        <begin position="126"/>
        <end position="145"/>
    </location>
</feature>
<feature type="compositionally biased region" description="Low complexity" evidence="1">
    <location>
        <begin position="253"/>
        <end position="283"/>
    </location>
</feature>
<proteinExistence type="predicted"/>
<feature type="region of interest" description="Disordered" evidence="1">
    <location>
        <begin position="244"/>
        <end position="357"/>
    </location>
</feature>
<protein>
    <submittedName>
        <fullName evidence="3">Uncharacterized protein</fullName>
    </submittedName>
</protein>
<sequence length="357" mass="35909">MSQYPGSQYSASSAGWPANGYDPVSAGGQPSQYPPAAPFQAPQAGFSGAASQPTTARSLAAPTALAVAGLAILLIAIIGGIGSAVTRGQFNATITNLPDDQAATVELDKGSTYGLFYSDGDDAPECSVTSPDGDDVTTKSSSSSTKVKGGKLFSTFSSQKSGAYTVDCNSTAGVSVGEIIAPSSAQATLISLFGVVGAIIMVVVGLAMGAGGMAWRSKLAAAGAAPAPAGEAFGMAAGAAPGSPTVYTQGAWQSDQQPQAAQYSQQSQYQQPEPVPQQAPYAPSGAGVGTQPQYSQVAPTAQFGWTGQQQAQQPAQQQAQPAQPSVFTQPVQPGAYNPQAQPGQPGPYQQPGGWPAQ</sequence>
<accession>A0A1Q8I1M0</accession>
<feature type="compositionally biased region" description="Low complexity" evidence="1">
    <location>
        <begin position="308"/>
        <end position="324"/>
    </location>
</feature>
<comment type="caution">
    <text evidence="3">The sequence shown here is derived from an EMBL/GenBank/DDBJ whole genome shotgun (WGS) entry which is preliminary data.</text>
</comment>
<feature type="compositionally biased region" description="Polar residues" evidence="1">
    <location>
        <begin position="290"/>
        <end position="307"/>
    </location>
</feature>
<dbReference type="EMBL" id="MSGO01000021">
    <property type="protein sequence ID" value="OLL14996.1"/>
    <property type="molecule type" value="Genomic_DNA"/>
</dbReference>